<dbReference type="AlphaFoldDB" id="A0A401G0R4"/>
<dbReference type="InterPro" id="IPR002711">
    <property type="entry name" value="HNH"/>
</dbReference>
<reference evidence="4" key="1">
    <citation type="submission" date="2017-11" db="EMBL/GenBank/DDBJ databases">
        <authorList>
            <person name="Watanabe M."/>
            <person name="Kojima H."/>
        </authorList>
    </citation>
    <scope>NUCLEOTIDE SEQUENCE [LARGE SCALE GENOMIC DNA]</scope>
    <source>
        <strain evidence="4">Tokyo 01</strain>
    </source>
</reference>
<feature type="domain" description="HNH" evidence="2">
    <location>
        <begin position="42"/>
        <end position="85"/>
    </location>
</feature>
<feature type="region of interest" description="Disordered" evidence="1">
    <location>
        <begin position="1"/>
        <end position="22"/>
    </location>
</feature>
<dbReference type="GO" id="GO:0003676">
    <property type="term" value="F:nucleic acid binding"/>
    <property type="evidence" value="ECO:0007669"/>
    <property type="project" value="InterPro"/>
</dbReference>
<dbReference type="GO" id="GO:0008270">
    <property type="term" value="F:zinc ion binding"/>
    <property type="evidence" value="ECO:0007669"/>
    <property type="project" value="InterPro"/>
</dbReference>
<protein>
    <submittedName>
        <fullName evidence="3">HNH endonuclease</fullName>
    </submittedName>
</protein>
<name>A0A401G0R4_9BACT</name>
<reference evidence="4" key="2">
    <citation type="submission" date="2019-01" db="EMBL/GenBank/DDBJ databases">
        <title>Genome sequence of Desulfonema ishimotonii strain Tokyo 01.</title>
        <authorList>
            <person name="Fukui M."/>
        </authorList>
    </citation>
    <scope>NUCLEOTIDE SEQUENCE [LARGE SCALE GENOMIC DNA]</scope>
    <source>
        <strain evidence="4">Tokyo 01</strain>
    </source>
</reference>
<dbReference type="Proteomes" id="UP000288096">
    <property type="component" value="Unassembled WGS sequence"/>
</dbReference>
<dbReference type="GO" id="GO:0004519">
    <property type="term" value="F:endonuclease activity"/>
    <property type="evidence" value="ECO:0007669"/>
    <property type="project" value="UniProtKB-KW"/>
</dbReference>
<sequence>MGHNPKSSPPPECLAEEKQKKSGDYKCGDVLERLKEDFRNKCYLCESKAPNTINVEHFIPHRGDTDLKFDWANLFLSCGHCNNTKLAKPEYDHILNCTDPEHDVENRIRYEIKPFPKEKAHITALDEAAEVRNTVFLLEAVYNGTTPLKSIESENIRKNLLDEIIRFQKLLYEFYHCTGQKIT</sequence>
<evidence type="ECO:0000313" key="3">
    <source>
        <dbReference type="EMBL" id="GBC62810.1"/>
    </source>
</evidence>
<keyword evidence="3" id="KW-0255">Endonuclease</keyword>
<gene>
    <name evidence="3" type="ORF">DENIS_3787</name>
</gene>
<dbReference type="EMBL" id="BEXT01000001">
    <property type="protein sequence ID" value="GBC62810.1"/>
    <property type="molecule type" value="Genomic_DNA"/>
</dbReference>
<evidence type="ECO:0000256" key="1">
    <source>
        <dbReference type="SAM" id="MobiDB-lite"/>
    </source>
</evidence>
<dbReference type="Pfam" id="PF01844">
    <property type="entry name" value="HNH"/>
    <property type="match status" value="1"/>
</dbReference>
<comment type="caution">
    <text evidence="3">The sequence shown here is derived from an EMBL/GenBank/DDBJ whole genome shotgun (WGS) entry which is preliminary data.</text>
</comment>
<dbReference type="Gene3D" id="1.10.30.50">
    <property type="match status" value="1"/>
</dbReference>
<keyword evidence="3" id="KW-0540">Nuclease</keyword>
<accession>A0A401G0R4</accession>
<keyword evidence="4" id="KW-1185">Reference proteome</keyword>
<evidence type="ECO:0000259" key="2">
    <source>
        <dbReference type="Pfam" id="PF01844"/>
    </source>
</evidence>
<keyword evidence="3" id="KW-0378">Hydrolase</keyword>
<organism evidence="3 4">
    <name type="scientific">Desulfonema ishimotonii</name>
    <dbReference type="NCBI Taxonomy" id="45657"/>
    <lineage>
        <taxon>Bacteria</taxon>
        <taxon>Pseudomonadati</taxon>
        <taxon>Thermodesulfobacteriota</taxon>
        <taxon>Desulfobacteria</taxon>
        <taxon>Desulfobacterales</taxon>
        <taxon>Desulfococcaceae</taxon>
        <taxon>Desulfonema</taxon>
    </lineage>
</organism>
<evidence type="ECO:0000313" key="4">
    <source>
        <dbReference type="Proteomes" id="UP000288096"/>
    </source>
</evidence>
<proteinExistence type="predicted"/>